<accession>A2DXS5</accession>
<dbReference type="VEuPathDB" id="TrichDB:TVAG_219670"/>
<reference evidence="2" key="1">
    <citation type="submission" date="2006-10" db="EMBL/GenBank/DDBJ databases">
        <authorList>
            <person name="Amadeo P."/>
            <person name="Zhao Q."/>
            <person name="Wortman J."/>
            <person name="Fraser-Liggett C."/>
            <person name="Carlton J."/>
        </authorList>
    </citation>
    <scope>NUCLEOTIDE SEQUENCE</scope>
    <source>
        <strain evidence="2">G3</strain>
    </source>
</reference>
<protein>
    <submittedName>
        <fullName evidence="2">Uncharacterized protein</fullName>
    </submittedName>
</protein>
<keyword evidence="1" id="KW-0812">Transmembrane</keyword>
<dbReference type="AlphaFoldDB" id="A2DXS5"/>
<evidence type="ECO:0000313" key="3">
    <source>
        <dbReference type="Proteomes" id="UP000001542"/>
    </source>
</evidence>
<reference evidence="2" key="2">
    <citation type="journal article" date="2007" name="Science">
        <title>Draft genome sequence of the sexually transmitted pathogen Trichomonas vaginalis.</title>
        <authorList>
            <person name="Carlton J.M."/>
            <person name="Hirt R.P."/>
            <person name="Silva J.C."/>
            <person name="Delcher A.L."/>
            <person name="Schatz M."/>
            <person name="Zhao Q."/>
            <person name="Wortman J.R."/>
            <person name="Bidwell S.L."/>
            <person name="Alsmark U.C.M."/>
            <person name="Besteiro S."/>
            <person name="Sicheritz-Ponten T."/>
            <person name="Noel C.J."/>
            <person name="Dacks J.B."/>
            <person name="Foster P.G."/>
            <person name="Simillion C."/>
            <person name="Van de Peer Y."/>
            <person name="Miranda-Saavedra D."/>
            <person name="Barton G.J."/>
            <person name="Westrop G.D."/>
            <person name="Mueller S."/>
            <person name="Dessi D."/>
            <person name="Fiori P.L."/>
            <person name="Ren Q."/>
            <person name="Paulsen I."/>
            <person name="Zhang H."/>
            <person name="Bastida-Corcuera F.D."/>
            <person name="Simoes-Barbosa A."/>
            <person name="Brown M.T."/>
            <person name="Hayes R.D."/>
            <person name="Mukherjee M."/>
            <person name="Okumura C.Y."/>
            <person name="Schneider R."/>
            <person name="Smith A.J."/>
            <person name="Vanacova S."/>
            <person name="Villalvazo M."/>
            <person name="Haas B.J."/>
            <person name="Pertea M."/>
            <person name="Feldblyum T.V."/>
            <person name="Utterback T.R."/>
            <person name="Shu C.L."/>
            <person name="Osoegawa K."/>
            <person name="de Jong P.J."/>
            <person name="Hrdy I."/>
            <person name="Horvathova L."/>
            <person name="Zubacova Z."/>
            <person name="Dolezal P."/>
            <person name="Malik S.B."/>
            <person name="Logsdon J.M. Jr."/>
            <person name="Henze K."/>
            <person name="Gupta A."/>
            <person name="Wang C.C."/>
            <person name="Dunne R.L."/>
            <person name="Upcroft J.A."/>
            <person name="Upcroft P."/>
            <person name="White O."/>
            <person name="Salzberg S.L."/>
            <person name="Tang P."/>
            <person name="Chiu C.-H."/>
            <person name="Lee Y.-S."/>
            <person name="Embley T.M."/>
            <person name="Coombs G.H."/>
            <person name="Mottram J.C."/>
            <person name="Tachezy J."/>
            <person name="Fraser-Liggett C.M."/>
            <person name="Johnson P.J."/>
        </authorList>
    </citation>
    <scope>NUCLEOTIDE SEQUENCE [LARGE SCALE GENOMIC DNA]</scope>
    <source>
        <strain evidence="2">G3</strain>
    </source>
</reference>
<proteinExistence type="predicted"/>
<gene>
    <name evidence="2" type="ORF">TVAG_219670</name>
</gene>
<keyword evidence="3" id="KW-1185">Reference proteome</keyword>
<dbReference type="VEuPathDB" id="TrichDB:TVAGG3_0683350"/>
<dbReference type="EMBL" id="DS113265">
    <property type="protein sequence ID" value="EAY14785.1"/>
    <property type="molecule type" value="Genomic_DNA"/>
</dbReference>
<feature type="transmembrane region" description="Helical" evidence="1">
    <location>
        <begin position="28"/>
        <end position="47"/>
    </location>
</feature>
<evidence type="ECO:0000313" key="2">
    <source>
        <dbReference type="EMBL" id="EAY14785.1"/>
    </source>
</evidence>
<sequence length="453" mass="52433">MIILSIFFFVYSATTVFRCGTFIKHQHQVMVLGGSILGICLCLANVYPCIERRPWGPPFFVGVIIVGIIVFVSTHFWLRRRDHKALCLLDEINDTQDITIIRKKNYLKEMISIGFMYNHPMCCSLLIFKLAVEQWKDCVDIWAMYAKFTAIYPERITQLEFIAMNINAMNLRTAEVSIVLSSIGQITKTRETKFTPQLKYKISKLSKMFNKTKNRLRNIWDLTLQGNIAEMNIAIKRTKESVSECQREMNFLLMQYPNNRFVSRQYVLFVTEILGDPLLGKQATESMVKIARGYRLQEDTVHELGIKAFPNLPEFAIDMENSTKLVIETETPIEDNVTVMSDDNINYESVEQITNQINKHKIPAISFMITSTFLAYILLIFIPLVALIIYFNYFSEIISQPTEFMKGIALTRNNIAMLNCFVGRLVFQELEDPRNPGETFMGRLQLQQNFPMD</sequence>
<dbReference type="Proteomes" id="UP000001542">
    <property type="component" value="Unassembled WGS sequence"/>
</dbReference>
<keyword evidence="1" id="KW-0472">Membrane</keyword>
<evidence type="ECO:0000256" key="1">
    <source>
        <dbReference type="SAM" id="Phobius"/>
    </source>
</evidence>
<dbReference type="KEGG" id="tva:4772783"/>
<dbReference type="OrthoDB" id="10624913at2759"/>
<name>A2DXS5_TRIV3</name>
<organism evidence="2 3">
    <name type="scientific">Trichomonas vaginalis (strain ATCC PRA-98 / G3)</name>
    <dbReference type="NCBI Taxonomy" id="412133"/>
    <lineage>
        <taxon>Eukaryota</taxon>
        <taxon>Metamonada</taxon>
        <taxon>Parabasalia</taxon>
        <taxon>Trichomonadida</taxon>
        <taxon>Trichomonadidae</taxon>
        <taxon>Trichomonas</taxon>
    </lineage>
</organism>
<feature type="transmembrane region" description="Helical" evidence="1">
    <location>
        <begin position="364"/>
        <end position="391"/>
    </location>
</feature>
<dbReference type="RefSeq" id="XP_001327008.1">
    <property type="nucleotide sequence ID" value="XM_001326973.1"/>
</dbReference>
<dbReference type="InParanoid" id="A2DXS5"/>
<keyword evidence="1" id="KW-1133">Transmembrane helix</keyword>
<feature type="transmembrane region" description="Helical" evidence="1">
    <location>
        <begin position="59"/>
        <end position="78"/>
    </location>
</feature>